<dbReference type="InterPro" id="IPR003409">
    <property type="entry name" value="MORN"/>
</dbReference>
<proteinExistence type="predicted"/>
<evidence type="ECO:0008006" key="5">
    <source>
        <dbReference type="Google" id="ProtNLM"/>
    </source>
</evidence>
<evidence type="ECO:0000256" key="2">
    <source>
        <dbReference type="SAM" id="Phobius"/>
    </source>
</evidence>
<dbReference type="Proteomes" id="UP001649230">
    <property type="component" value="Chromosome"/>
</dbReference>
<dbReference type="EMBL" id="CP090978">
    <property type="protein sequence ID" value="UJF34099.1"/>
    <property type="molecule type" value="Genomic_DNA"/>
</dbReference>
<dbReference type="Pfam" id="PF02493">
    <property type="entry name" value="MORN"/>
    <property type="match status" value="7"/>
</dbReference>
<dbReference type="PANTHER" id="PTHR43215:SF14">
    <property type="entry name" value="RADIAL SPOKE HEAD 1 HOMOLOG"/>
    <property type="match status" value="1"/>
</dbReference>
<evidence type="ECO:0000313" key="3">
    <source>
        <dbReference type="EMBL" id="UJF34099.1"/>
    </source>
</evidence>
<dbReference type="RefSeq" id="WP_235120490.1">
    <property type="nucleotide sequence ID" value="NZ_CP090978.1"/>
</dbReference>
<keyword evidence="2" id="KW-0472">Membrane</keyword>
<sequence length="590" mass="61279">MDIQPVKTLEKVLKPVVAPFIGHILKGLAIVGKLPAIAIAKTQNYLKGILKTKEHSLKNYVLIGSYYISKRLILFVVLAILVLIYFVFINPPAIVNKWLHRVPVLQENTSKLSAFSGSAKVVSADANTKARYVGDVVDGLYAGKGKLYNAAGNLVYEGDFDKGQKSGNGTLYDDQGSMLYKGAFAGDTFNGAGTLYTDKQKVLYIGEFQNGKYGGAGKLFADNGDIVYDGAFNAGLYNGAGKLFSPGGAVLYEGEFAAGEYSGAGKLFDAAGKLIYEGGFKNGLYSGEGTEYYATGLMKYKGQFLNGAYAGEGAAFDEKGVQRFKGTFQSGALSGLGEAYDEAGKLVYQGQFKAGAYDGIGTLFDADGAPLLKSFFAGGQISLQSFLGLPSKKVEDLLGKPAEVTLQDASVTLAGEEAAVADASLSSGGAGEAAAGDVSGSSAAAGEAGASAAVQADAGQAAGAAAASTDPAADSAGAGAASSAGLKLLMSYPDYQLSLLVEPSKDNPKEAVVTSLAIWGSKPLAVLQPVIETVVKRDEPNDAGYRVVDLEASAGIGTYMNSYAKDDFLFTLTHFKDSKAAHLLQVSSLK</sequence>
<dbReference type="SUPFAM" id="SSF82185">
    <property type="entry name" value="Histone H3 K4-specific methyltransferase SET7/9 N-terminal domain"/>
    <property type="match status" value="2"/>
</dbReference>
<dbReference type="SMART" id="SM00698">
    <property type="entry name" value="MORN"/>
    <property type="match status" value="5"/>
</dbReference>
<dbReference type="PANTHER" id="PTHR43215">
    <property type="entry name" value="RADIAL SPOKE HEAD 1 HOMOLOG"/>
    <property type="match status" value="1"/>
</dbReference>
<reference evidence="3 4" key="1">
    <citation type="journal article" date="2024" name="Int. J. Syst. Evol. Microbiol.">
        <title>Paenibacillus hexagrammi sp. nov., a novel bacterium isolated from the gut content of Hexagrammos agrammus.</title>
        <authorList>
            <person name="Jung H.K."/>
            <person name="Kim D.G."/>
            <person name="Zin H."/>
            <person name="Park J."/>
            <person name="Jung H."/>
            <person name="Kim Y.O."/>
            <person name="Kong H.J."/>
            <person name="Kim J.W."/>
            <person name="Kim Y.S."/>
        </authorList>
    </citation>
    <scope>NUCLEOTIDE SEQUENCE [LARGE SCALE GENOMIC DNA]</scope>
    <source>
        <strain evidence="3 4">YPD9-1</strain>
    </source>
</reference>
<accession>A0ABY3SK60</accession>
<keyword evidence="2" id="KW-0812">Transmembrane</keyword>
<keyword evidence="2" id="KW-1133">Transmembrane helix</keyword>
<feature type="transmembrane region" description="Helical" evidence="2">
    <location>
        <begin position="72"/>
        <end position="89"/>
    </location>
</feature>
<evidence type="ECO:0000256" key="1">
    <source>
        <dbReference type="ARBA" id="ARBA00022737"/>
    </source>
</evidence>
<protein>
    <recommendedName>
        <fullName evidence="5">Antitoxin component YwqK of YwqJK toxin-antitoxin module</fullName>
    </recommendedName>
</protein>
<keyword evidence="4" id="KW-1185">Reference proteome</keyword>
<gene>
    <name evidence="3" type="ORF">L0M14_02350</name>
</gene>
<name>A0ABY3SK60_9BACL</name>
<evidence type="ECO:0000313" key="4">
    <source>
        <dbReference type="Proteomes" id="UP001649230"/>
    </source>
</evidence>
<dbReference type="Gene3D" id="2.20.110.10">
    <property type="entry name" value="Histone H3 K4-specific methyltransferase SET7/9 N-terminal domain"/>
    <property type="match status" value="3"/>
</dbReference>
<keyword evidence="1" id="KW-0677">Repeat</keyword>
<organism evidence="3 4">
    <name type="scientific">Paenibacillus hexagrammi</name>
    <dbReference type="NCBI Taxonomy" id="2908839"/>
    <lineage>
        <taxon>Bacteria</taxon>
        <taxon>Bacillati</taxon>
        <taxon>Bacillota</taxon>
        <taxon>Bacilli</taxon>
        <taxon>Bacillales</taxon>
        <taxon>Paenibacillaceae</taxon>
        <taxon>Paenibacillus</taxon>
    </lineage>
</organism>